<dbReference type="InterPro" id="IPR029063">
    <property type="entry name" value="SAM-dependent_MTases_sf"/>
</dbReference>
<proteinExistence type="predicted"/>
<gene>
    <name evidence="2" type="ORF">SAMN05660874_05175</name>
</gene>
<accession>A0A1I6UQR2</accession>
<organism evidence="2 3">
    <name type="scientific">Saccharopolyspora flava</name>
    <dbReference type="NCBI Taxonomy" id="95161"/>
    <lineage>
        <taxon>Bacteria</taxon>
        <taxon>Bacillati</taxon>
        <taxon>Actinomycetota</taxon>
        <taxon>Actinomycetes</taxon>
        <taxon>Pseudonocardiales</taxon>
        <taxon>Pseudonocardiaceae</taxon>
        <taxon>Saccharopolyspora</taxon>
    </lineage>
</organism>
<dbReference type="SUPFAM" id="SSF53335">
    <property type="entry name" value="S-adenosyl-L-methionine-dependent methyltransferases"/>
    <property type="match status" value="1"/>
</dbReference>
<dbReference type="CDD" id="cd02440">
    <property type="entry name" value="AdoMet_MTases"/>
    <property type="match status" value="1"/>
</dbReference>
<dbReference type="GO" id="GO:0008757">
    <property type="term" value="F:S-adenosylmethionine-dependent methyltransferase activity"/>
    <property type="evidence" value="ECO:0007669"/>
    <property type="project" value="InterPro"/>
</dbReference>
<name>A0A1I6UQR2_9PSEU</name>
<dbReference type="STRING" id="95161.SAMN05660874_05175"/>
<dbReference type="OrthoDB" id="9810615at2"/>
<keyword evidence="2" id="KW-0808">Transferase</keyword>
<sequence length="274" mass="29695">MDDFETAIAEYYRLGPERDRLSTWGYLEALRTADLLGRHLPPAPGVVYDIGGAEGAYALPLARDGYAVHLVDAWEPHVTAAAEASAAQPAAPLASCTVGDARDLPFDDGTADAVLLLGPLYHLLERADRLQALREAHRVLKPGGVLLAAAVSRYASTFDGVAVGDIADEDFEQLVEGVLDDGLHRNTDPGEHPRWFTLTYFHRPSDLRDEVADAGFRAIELVAVESAAAWATDTRRLADPEHRGAVLRAIRRVESVPELLGASPHLMAVARRSH</sequence>
<evidence type="ECO:0000313" key="2">
    <source>
        <dbReference type="EMBL" id="SFT03768.1"/>
    </source>
</evidence>
<dbReference type="Gene3D" id="3.40.50.150">
    <property type="entry name" value="Vaccinia Virus protein VP39"/>
    <property type="match status" value="1"/>
</dbReference>
<dbReference type="Proteomes" id="UP000198852">
    <property type="component" value="Unassembled WGS sequence"/>
</dbReference>
<dbReference type="RefSeq" id="WP_093423075.1">
    <property type="nucleotide sequence ID" value="NZ_FOZX01000012.1"/>
</dbReference>
<dbReference type="EMBL" id="FOZX01000012">
    <property type="protein sequence ID" value="SFT03768.1"/>
    <property type="molecule type" value="Genomic_DNA"/>
</dbReference>
<protein>
    <submittedName>
        <fullName evidence="2">Ubiquinone/menaquinone biosynthesis C-methylase UbiE</fullName>
    </submittedName>
</protein>
<keyword evidence="3" id="KW-1185">Reference proteome</keyword>
<dbReference type="AlphaFoldDB" id="A0A1I6UQR2"/>
<evidence type="ECO:0000313" key="3">
    <source>
        <dbReference type="Proteomes" id="UP000198852"/>
    </source>
</evidence>
<dbReference type="InterPro" id="IPR013216">
    <property type="entry name" value="Methyltransf_11"/>
</dbReference>
<dbReference type="GO" id="GO:0032259">
    <property type="term" value="P:methylation"/>
    <property type="evidence" value="ECO:0007669"/>
    <property type="project" value="UniProtKB-KW"/>
</dbReference>
<reference evidence="3" key="1">
    <citation type="submission" date="2016-10" db="EMBL/GenBank/DDBJ databases">
        <authorList>
            <person name="Varghese N."/>
            <person name="Submissions S."/>
        </authorList>
    </citation>
    <scope>NUCLEOTIDE SEQUENCE [LARGE SCALE GENOMIC DNA]</scope>
    <source>
        <strain evidence="3">DSM 44771</strain>
    </source>
</reference>
<dbReference type="Pfam" id="PF08241">
    <property type="entry name" value="Methyltransf_11"/>
    <property type="match status" value="1"/>
</dbReference>
<keyword evidence="2" id="KW-0830">Ubiquinone</keyword>
<evidence type="ECO:0000259" key="1">
    <source>
        <dbReference type="Pfam" id="PF08241"/>
    </source>
</evidence>
<feature type="domain" description="Methyltransferase type 11" evidence="1">
    <location>
        <begin position="49"/>
        <end position="147"/>
    </location>
</feature>
<keyword evidence="2" id="KW-0489">Methyltransferase</keyword>